<gene>
    <name evidence="1" type="ORF">Tco_0910123</name>
</gene>
<evidence type="ECO:0000313" key="1">
    <source>
        <dbReference type="EMBL" id="GJT29848.1"/>
    </source>
</evidence>
<comment type="caution">
    <text evidence="1">The sequence shown here is derived from an EMBL/GenBank/DDBJ whole genome shotgun (WGS) entry which is preliminary data.</text>
</comment>
<name>A0ABQ5CVA2_9ASTR</name>
<sequence>MDEDLFTYEVEIAVMANIPCDLNKENDSERLMSHESDNDMEYDPSNVDFTECWRDDGYCNGVNLPGAYIVGNALHYQDFEWYEDLKDWKLKEEALINKAIMEGLIKDEGDELRNKGWRRWNVYEDTNHDHEYEMKHEVEERHELCDDIDQERPVCNIRRFEMIKYSFRDDEKYVAKKEDEYDDLTSTSEDACRAYQEIFCMMDEGWMDLAGKKSTMLVKYLQSGILAQLNLHGESTEQISDEFLILILFKSCF</sequence>
<keyword evidence="2" id="KW-1185">Reference proteome</keyword>
<reference evidence="1" key="1">
    <citation type="journal article" date="2022" name="Int. J. Mol. Sci.">
        <title>Draft Genome of Tanacetum Coccineum: Genomic Comparison of Closely Related Tanacetum-Family Plants.</title>
        <authorList>
            <person name="Yamashiro T."/>
            <person name="Shiraishi A."/>
            <person name="Nakayama K."/>
            <person name="Satake H."/>
        </authorList>
    </citation>
    <scope>NUCLEOTIDE SEQUENCE</scope>
</reference>
<reference evidence="1" key="2">
    <citation type="submission" date="2022-01" db="EMBL/GenBank/DDBJ databases">
        <authorList>
            <person name="Yamashiro T."/>
            <person name="Shiraishi A."/>
            <person name="Satake H."/>
            <person name="Nakayama K."/>
        </authorList>
    </citation>
    <scope>NUCLEOTIDE SEQUENCE</scope>
</reference>
<organism evidence="1 2">
    <name type="scientific">Tanacetum coccineum</name>
    <dbReference type="NCBI Taxonomy" id="301880"/>
    <lineage>
        <taxon>Eukaryota</taxon>
        <taxon>Viridiplantae</taxon>
        <taxon>Streptophyta</taxon>
        <taxon>Embryophyta</taxon>
        <taxon>Tracheophyta</taxon>
        <taxon>Spermatophyta</taxon>
        <taxon>Magnoliopsida</taxon>
        <taxon>eudicotyledons</taxon>
        <taxon>Gunneridae</taxon>
        <taxon>Pentapetalae</taxon>
        <taxon>asterids</taxon>
        <taxon>campanulids</taxon>
        <taxon>Asterales</taxon>
        <taxon>Asteraceae</taxon>
        <taxon>Asteroideae</taxon>
        <taxon>Anthemideae</taxon>
        <taxon>Anthemidinae</taxon>
        <taxon>Tanacetum</taxon>
    </lineage>
</organism>
<accession>A0ABQ5CVA2</accession>
<evidence type="ECO:0000313" key="2">
    <source>
        <dbReference type="Proteomes" id="UP001151760"/>
    </source>
</evidence>
<dbReference type="Proteomes" id="UP001151760">
    <property type="component" value="Unassembled WGS sequence"/>
</dbReference>
<protein>
    <submittedName>
        <fullName evidence="1">Uncharacterized protein</fullName>
    </submittedName>
</protein>
<proteinExistence type="predicted"/>
<dbReference type="EMBL" id="BQNB010014575">
    <property type="protein sequence ID" value="GJT29848.1"/>
    <property type="molecule type" value="Genomic_DNA"/>
</dbReference>